<dbReference type="PANTHER" id="PTHR47099:SF1">
    <property type="entry name" value="METHYLCOBAMIDE:COM METHYLTRANSFERASE MTBA"/>
    <property type="match status" value="1"/>
</dbReference>
<dbReference type="InterPro" id="IPR052024">
    <property type="entry name" value="Methanogen_methyltrans"/>
</dbReference>
<dbReference type="GO" id="GO:0006779">
    <property type="term" value="P:porphyrin-containing compound biosynthetic process"/>
    <property type="evidence" value="ECO:0007669"/>
    <property type="project" value="InterPro"/>
</dbReference>
<dbReference type="PANTHER" id="PTHR47099">
    <property type="entry name" value="METHYLCOBAMIDE:COM METHYLTRANSFERASE MTBA"/>
    <property type="match status" value="1"/>
</dbReference>
<dbReference type="InterPro" id="IPR000257">
    <property type="entry name" value="Uroporphyrinogen_deCOase"/>
</dbReference>
<evidence type="ECO:0000259" key="1">
    <source>
        <dbReference type="Pfam" id="PF01208"/>
    </source>
</evidence>
<dbReference type="GO" id="GO:0004853">
    <property type="term" value="F:uroporphyrinogen decarboxylase activity"/>
    <property type="evidence" value="ECO:0007669"/>
    <property type="project" value="InterPro"/>
</dbReference>
<dbReference type="AlphaFoldDB" id="A0A948RXT9"/>
<gene>
    <name evidence="2" type="ORF">KJ970_04740</name>
</gene>
<dbReference type="SUPFAM" id="SSF51726">
    <property type="entry name" value="UROD/MetE-like"/>
    <property type="match status" value="1"/>
</dbReference>
<name>A0A948RXT9_UNCEI</name>
<comment type="caution">
    <text evidence="2">The sequence shown here is derived from an EMBL/GenBank/DDBJ whole genome shotgun (WGS) entry which is preliminary data.</text>
</comment>
<dbReference type="Proteomes" id="UP000777784">
    <property type="component" value="Unassembled WGS sequence"/>
</dbReference>
<evidence type="ECO:0000313" key="2">
    <source>
        <dbReference type="EMBL" id="MBU2690214.1"/>
    </source>
</evidence>
<organism evidence="2 3">
    <name type="scientific">Eiseniibacteriota bacterium</name>
    <dbReference type="NCBI Taxonomy" id="2212470"/>
    <lineage>
        <taxon>Bacteria</taxon>
        <taxon>Candidatus Eiseniibacteriota</taxon>
    </lineage>
</organism>
<proteinExistence type="predicted"/>
<protein>
    <recommendedName>
        <fullName evidence="1">Uroporphyrinogen decarboxylase (URO-D) domain-containing protein</fullName>
    </recommendedName>
</protein>
<accession>A0A948RXT9</accession>
<dbReference type="Gene3D" id="3.20.20.210">
    <property type="match status" value="1"/>
</dbReference>
<reference evidence="2" key="1">
    <citation type="submission" date="2021-05" db="EMBL/GenBank/DDBJ databases">
        <title>Energy efficiency and biological interactions define the core microbiome of deep oligotrophic groundwater.</title>
        <authorList>
            <person name="Mehrshad M."/>
            <person name="Lopez-Fernandez M."/>
            <person name="Bell E."/>
            <person name="Bernier-Latmani R."/>
            <person name="Bertilsson S."/>
            <person name="Dopson M."/>
        </authorList>
    </citation>
    <scope>NUCLEOTIDE SEQUENCE</scope>
    <source>
        <strain evidence="2">Modern_marine.mb.64</strain>
    </source>
</reference>
<dbReference type="EMBL" id="JAHJDP010000023">
    <property type="protein sequence ID" value="MBU2690214.1"/>
    <property type="molecule type" value="Genomic_DNA"/>
</dbReference>
<feature type="domain" description="Uroporphyrinogen decarboxylase (URO-D)" evidence="1">
    <location>
        <begin position="163"/>
        <end position="361"/>
    </location>
</feature>
<sequence>MNSKQRLVTAIDGGIPDRLPVTTHHLMPYFMEKYMNGMSELEFFNHFGMDPIQWIWPFVTIPPNPEHWRIESRNIPDSKYITIRYDLSTPDKTLTTVIQRSASSDWVIERLLKDKNDIDLIAKYAPSVQCDVEEANRQVKEFGTRGIVRSSVPGFEIYGQPGCWQDAAVLYGIERLILETYDDPGWVKAFLEILKKRKLDTIRTMAGAKLDIVELGGGDASSTVISPKIFDEFVAPYDKELIDEAHRSGQKIAYHTCGGMMPLLERIAGMEPEAMETFTPPSLGGDADLREAKRRIGERVCMIGGFDQCCFFQGCTPEETRQAVRRSFDEAGAGGGFILAPSDHFFDAEIELIAAFADEARRCVY</sequence>
<dbReference type="InterPro" id="IPR038071">
    <property type="entry name" value="UROD/MetE-like_sf"/>
</dbReference>
<dbReference type="Pfam" id="PF01208">
    <property type="entry name" value="URO-D"/>
    <property type="match status" value="1"/>
</dbReference>
<evidence type="ECO:0000313" key="3">
    <source>
        <dbReference type="Proteomes" id="UP000777784"/>
    </source>
</evidence>